<accession>A0A0E9SMG3</accession>
<organism evidence="1">
    <name type="scientific">Anguilla anguilla</name>
    <name type="common">European freshwater eel</name>
    <name type="synonym">Muraena anguilla</name>
    <dbReference type="NCBI Taxonomy" id="7936"/>
    <lineage>
        <taxon>Eukaryota</taxon>
        <taxon>Metazoa</taxon>
        <taxon>Chordata</taxon>
        <taxon>Craniata</taxon>
        <taxon>Vertebrata</taxon>
        <taxon>Euteleostomi</taxon>
        <taxon>Actinopterygii</taxon>
        <taxon>Neopterygii</taxon>
        <taxon>Teleostei</taxon>
        <taxon>Anguilliformes</taxon>
        <taxon>Anguillidae</taxon>
        <taxon>Anguilla</taxon>
    </lineage>
</organism>
<name>A0A0E9SMG3_ANGAN</name>
<dbReference type="EMBL" id="GBXM01066071">
    <property type="protein sequence ID" value="JAH42506.1"/>
    <property type="molecule type" value="Transcribed_RNA"/>
</dbReference>
<proteinExistence type="predicted"/>
<sequence length="12" mass="1568">MHLAHAYFFMWN</sequence>
<reference evidence="1" key="1">
    <citation type="submission" date="2014-11" db="EMBL/GenBank/DDBJ databases">
        <authorList>
            <person name="Amaro Gonzalez C."/>
        </authorList>
    </citation>
    <scope>NUCLEOTIDE SEQUENCE</scope>
</reference>
<reference evidence="1" key="2">
    <citation type="journal article" date="2015" name="Fish Shellfish Immunol.">
        <title>Early steps in the European eel (Anguilla anguilla)-Vibrio vulnificus interaction in the gills: Role of the RtxA13 toxin.</title>
        <authorList>
            <person name="Callol A."/>
            <person name="Pajuelo D."/>
            <person name="Ebbesson L."/>
            <person name="Teles M."/>
            <person name="MacKenzie S."/>
            <person name="Amaro C."/>
        </authorList>
    </citation>
    <scope>NUCLEOTIDE SEQUENCE</scope>
</reference>
<evidence type="ECO:0000313" key="1">
    <source>
        <dbReference type="EMBL" id="JAH42506.1"/>
    </source>
</evidence>
<protein>
    <submittedName>
        <fullName evidence="1">Uncharacterized protein</fullName>
    </submittedName>
</protein>